<dbReference type="InterPro" id="IPR001683">
    <property type="entry name" value="PX_dom"/>
</dbReference>
<dbReference type="Gene3D" id="3.30.1520.10">
    <property type="entry name" value="Phox-like domain"/>
    <property type="match status" value="1"/>
</dbReference>
<dbReference type="SUPFAM" id="SSF64268">
    <property type="entry name" value="PX domain"/>
    <property type="match status" value="1"/>
</dbReference>
<dbReference type="eggNOG" id="ENOG502S8A5">
    <property type="taxonomic scope" value="Eukaryota"/>
</dbReference>
<dbReference type="Proteomes" id="UP000007148">
    <property type="component" value="Unassembled WGS sequence"/>
</dbReference>
<name>G4TDF4_SERID</name>
<evidence type="ECO:0000256" key="10">
    <source>
        <dbReference type="SAM" id="MobiDB-lite"/>
    </source>
</evidence>
<organism evidence="12 13">
    <name type="scientific">Serendipita indica (strain DSM 11827)</name>
    <name type="common">Root endophyte fungus</name>
    <name type="synonym">Piriformospora indica</name>
    <dbReference type="NCBI Taxonomy" id="1109443"/>
    <lineage>
        <taxon>Eukaryota</taxon>
        <taxon>Fungi</taxon>
        <taxon>Dikarya</taxon>
        <taxon>Basidiomycota</taxon>
        <taxon>Agaricomycotina</taxon>
        <taxon>Agaricomycetes</taxon>
        <taxon>Sebacinales</taxon>
        <taxon>Serendipitaceae</taxon>
        <taxon>Serendipita</taxon>
    </lineage>
</organism>
<dbReference type="OMA" id="CQAVREW"/>
<evidence type="ECO:0000259" key="11">
    <source>
        <dbReference type="PROSITE" id="PS50195"/>
    </source>
</evidence>
<dbReference type="InterPro" id="IPR036871">
    <property type="entry name" value="PX_dom_sf"/>
</dbReference>
<dbReference type="EMBL" id="CAFZ01000053">
    <property type="protein sequence ID" value="CCA69347.1"/>
    <property type="molecule type" value="Genomic_DNA"/>
</dbReference>
<keyword evidence="5" id="KW-0967">Endosome</keyword>
<dbReference type="InParanoid" id="G4TDF4"/>
<accession>G4TDF4</accession>
<dbReference type="PROSITE" id="PS50195">
    <property type="entry name" value="PX"/>
    <property type="match status" value="1"/>
</dbReference>
<comment type="similarity">
    <text evidence="3">Belongs to the YPT35 family.</text>
</comment>
<evidence type="ECO:0000256" key="4">
    <source>
        <dbReference type="ARBA" id="ARBA00022554"/>
    </source>
</evidence>
<protein>
    <recommendedName>
        <fullName evidence="8">Endosomal/vacuolar adapter protein YPT35</fullName>
    </recommendedName>
    <alternativeName>
        <fullName evidence="9">PX domain-containing protein YPT35</fullName>
    </alternativeName>
</protein>
<evidence type="ECO:0000256" key="9">
    <source>
        <dbReference type="ARBA" id="ARBA00033785"/>
    </source>
</evidence>
<keyword evidence="13" id="KW-1185">Reference proteome</keyword>
<dbReference type="AlphaFoldDB" id="G4TDF4"/>
<dbReference type="HOGENOM" id="CLU_078839_0_0_1"/>
<dbReference type="PANTHER" id="PTHR10555">
    <property type="entry name" value="SORTING NEXIN"/>
    <property type="match status" value="1"/>
</dbReference>
<sequence length="205" mass="23352">MSSRSAPVSPATPETPFYPFANAKGLLTVIRDEHLDVQAEAEFLADFEDDDTVDSRSIPPSRRSVDTRSEARSVISQEIWLEDQTSGGASSTFARDAMITGWTCVGDQKAGAYIVYDCAITTKEGNTFHILRRYNDFVRLRHSLMRTLQSNERSYVPKLPPKSPLARYRSVFLDKRRRALQHWFRTVLLHPDIGSSQALRQWVME</sequence>
<evidence type="ECO:0000256" key="6">
    <source>
        <dbReference type="ARBA" id="ARBA00023136"/>
    </source>
</evidence>
<evidence type="ECO:0000256" key="2">
    <source>
        <dbReference type="ARBA" id="ARBA00004177"/>
    </source>
</evidence>
<keyword evidence="6" id="KW-0472">Membrane</keyword>
<dbReference type="GO" id="GO:0032266">
    <property type="term" value="F:phosphatidylinositol-3-phosphate binding"/>
    <property type="evidence" value="ECO:0007669"/>
    <property type="project" value="InterPro"/>
</dbReference>
<feature type="region of interest" description="Disordered" evidence="10">
    <location>
        <begin position="51"/>
        <end position="70"/>
    </location>
</feature>
<dbReference type="GO" id="GO:0005774">
    <property type="term" value="C:vacuolar membrane"/>
    <property type="evidence" value="ECO:0007669"/>
    <property type="project" value="UniProtKB-SubCell"/>
</dbReference>
<dbReference type="InterPro" id="IPR037917">
    <property type="entry name" value="Ypt35_PX"/>
</dbReference>
<gene>
    <name evidence="12" type="ORF">PIIN_03246</name>
</gene>
<evidence type="ECO:0000256" key="8">
    <source>
        <dbReference type="ARBA" id="ARBA00033774"/>
    </source>
</evidence>
<evidence type="ECO:0000313" key="13">
    <source>
        <dbReference type="Proteomes" id="UP000007148"/>
    </source>
</evidence>
<feature type="domain" description="PX" evidence="11">
    <location>
        <begin position="94"/>
        <end position="205"/>
    </location>
</feature>
<dbReference type="GO" id="GO:0010008">
    <property type="term" value="C:endosome membrane"/>
    <property type="evidence" value="ECO:0007669"/>
    <property type="project" value="UniProtKB-SubCell"/>
</dbReference>
<dbReference type="PANTHER" id="PTHR10555:SF170">
    <property type="entry name" value="FI18122P1"/>
    <property type="match status" value="1"/>
</dbReference>
<comment type="function">
    <text evidence="7">Recruits the lipid transfer protein VPS13 to endosomal and vacuolar membranes.</text>
</comment>
<dbReference type="CDD" id="cd07280">
    <property type="entry name" value="PX_YPT35"/>
    <property type="match status" value="1"/>
</dbReference>
<evidence type="ECO:0000256" key="3">
    <source>
        <dbReference type="ARBA" id="ARBA00007426"/>
    </source>
</evidence>
<keyword evidence="4" id="KW-0926">Vacuole</keyword>
<dbReference type="OrthoDB" id="10254720at2759"/>
<proteinExistence type="inferred from homology"/>
<evidence type="ECO:0000256" key="5">
    <source>
        <dbReference type="ARBA" id="ARBA00022753"/>
    </source>
</evidence>
<evidence type="ECO:0000256" key="1">
    <source>
        <dbReference type="ARBA" id="ARBA00004148"/>
    </source>
</evidence>
<reference evidence="12 13" key="1">
    <citation type="journal article" date="2011" name="PLoS Pathog.">
        <title>Endophytic Life Strategies Decoded by Genome and Transcriptome Analyses of the Mutualistic Root Symbiont Piriformospora indica.</title>
        <authorList>
            <person name="Zuccaro A."/>
            <person name="Lahrmann U."/>
            <person name="Guldener U."/>
            <person name="Langen G."/>
            <person name="Pfiffi S."/>
            <person name="Biedenkopf D."/>
            <person name="Wong P."/>
            <person name="Samans B."/>
            <person name="Grimm C."/>
            <person name="Basiewicz M."/>
            <person name="Murat C."/>
            <person name="Martin F."/>
            <person name="Kogel K.H."/>
        </authorList>
    </citation>
    <scope>NUCLEOTIDE SEQUENCE [LARGE SCALE GENOMIC DNA]</scope>
    <source>
        <strain evidence="12 13">DSM 11827</strain>
    </source>
</reference>
<dbReference type="SMART" id="SM00312">
    <property type="entry name" value="PX"/>
    <property type="match status" value="1"/>
</dbReference>
<dbReference type="Pfam" id="PF00787">
    <property type="entry name" value="PX"/>
    <property type="match status" value="1"/>
</dbReference>
<comment type="caution">
    <text evidence="12">The sequence shown here is derived from an EMBL/GenBank/DDBJ whole genome shotgun (WGS) entry which is preliminary data.</text>
</comment>
<evidence type="ECO:0000313" key="12">
    <source>
        <dbReference type="EMBL" id="CCA69347.1"/>
    </source>
</evidence>
<evidence type="ECO:0000256" key="7">
    <source>
        <dbReference type="ARBA" id="ARBA00033728"/>
    </source>
</evidence>
<comment type="subcellular location">
    <subcellularLocation>
        <location evidence="2">Endosome</location>
    </subcellularLocation>
    <subcellularLocation>
        <location evidence="1">Vacuole membrane</location>
        <topology evidence="1">Peripheral membrane protein</topology>
    </subcellularLocation>
</comment>
<dbReference type="STRING" id="1109443.G4TDF4"/>